<gene>
    <name evidence="2" type="ORF">A2855_00670</name>
</gene>
<comment type="caution">
    <text evidence="2">The sequence shown here is derived from an EMBL/GenBank/DDBJ whole genome shotgun (WGS) entry which is preliminary data.</text>
</comment>
<evidence type="ECO:0000256" key="1">
    <source>
        <dbReference type="SAM" id="Phobius"/>
    </source>
</evidence>
<keyword evidence="1" id="KW-0472">Membrane</keyword>
<dbReference type="EMBL" id="MHKX01000002">
    <property type="protein sequence ID" value="OGY98781.1"/>
    <property type="molecule type" value="Genomic_DNA"/>
</dbReference>
<organism evidence="2 3">
    <name type="scientific">Candidatus Liptonbacteria bacterium RIFCSPHIGHO2_01_FULL_57_28</name>
    <dbReference type="NCBI Taxonomy" id="1798647"/>
    <lineage>
        <taxon>Bacteria</taxon>
        <taxon>Candidatus Liptoniibacteriota</taxon>
    </lineage>
</organism>
<protein>
    <submittedName>
        <fullName evidence="2">Uncharacterized protein</fullName>
    </submittedName>
</protein>
<keyword evidence="1" id="KW-0812">Transmembrane</keyword>
<accession>A0A1G2CC77</accession>
<evidence type="ECO:0000313" key="3">
    <source>
        <dbReference type="Proteomes" id="UP000179059"/>
    </source>
</evidence>
<dbReference type="AlphaFoldDB" id="A0A1G2CC77"/>
<reference evidence="2 3" key="1">
    <citation type="journal article" date="2016" name="Nat. Commun.">
        <title>Thousands of microbial genomes shed light on interconnected biogeochemical processes in an aquifer system.</title>
        <authorList>
            <person name="Anantharaman K."/>
            <person name="Brown C.T."/>
            <person name="Hug L.A."/>
            <person name="Sharon I."/>
            <person name="Castelle C.J."/>
            <person name="Probst A.J."/>
            <person name="Thomas B.C."/>
            <person name="Singh A."/>
            <person name="Wilkins M.J."/>
            <person name="Karaoz U."/>
            <person name="Brodie E.L."/>
            <person name="Williams K.H."/>
            <person name="Hubbard S.S."/>
            <person name="Banfield J.F."/>
        </authorList>
    </citation>
    <scope>NUCLEOTIDE SEQUENCE [LARGE SCALE GENOMIC DNA]</scope>
</reference>
<evidence type="ECO:0000313" key="2">
    <source>
        <dbReference type="EMBL" id="OGY98781.1"/>
    </source>
</evidence>
<dbReference type="Proteomes" id="UP000179059">
    <property type="component" value="Unassembled WGS sequence"/>
</dbReference>
<proteinExistence type="predicted"/>
<sequence>MSFAPLYLLNRLFFRISDFFHHWYIDGSRAILHRCTSVFESLDQTFALRITLRYFWKPLYGDYSIVGRIFGVIFRSGRILIGSVIYLALGAIMLAFYLLWLILPFAILFGAYRAYLTTGP</sequence>
<feature type="transmembrane region" description="Helical" evidence="1">
    <location>
        <begin position="84"/>
        <end position="112"/>
    </location>
</feature>
<name>A0A1G2CC77_9BACT</name>
<dbReference type="STRING" id="1798647.A2855_00670"/>
<keyword evidence="1" id="KW-1133">Transmembrane helix</keyword>